<accession>A0A7S0B0R0</accession>
<feature type="signal peptide" evidence="1">
    <location>
        <begin position="1"/>
        <end position="34"/>
    </location>
</feature>
<dbReference type="InterPro" id="IPR011990">
    <property type="entry name" value="TPR-like_helical_dom_sf"/>
</dbReference>
<sequence>MHLRMNPIMRFLPSSYLSFLVVCTVLLSPISVLGKGKDDEGSANAQVPAELVAKALNHVINTSHASPDTAESIISSVQSGDVDMLYNVANVMNRQPASDDDKLASIQIFHALADGPSHHILSMVELGHTYSKEDKFEAIRYFAQAGEDGPHQASLYNAGRLFLEIEPVDHVRALGYIRTAATLADDKGTAMYAKPQMTETATKAYHDLSTALVASVQAGGLAFEQMMNLFPYASISNYPKPSSKGDKLWDGAMDRIVKFINQEKESGESVDISALESVRNDLTKLQEVGKNDLSGLQIELIDAILTEALRIIQGGDEL</sequence>
<keyword evidence="1" id="KW-0732">Signal</keyword>
<dbReference type="SUPFAM" id="SSF81901">
    <property type="entry name" value="HCP-like"/>
    <property type="match status" value="1"/>
</dbReference>
<dbReference type="EMBL" id="HBEJ01017978">
    <property type="protein sequence ID" value="CAD8379347.1"/>
    <property type="molecule type" value="Transcribed_RNA"/>
</dbReference>
<reference evidence="2" key="1">
    <citation type="submission" date="2021-01" db="EMBL/GenBank/DDBJ databases">
        <authorList>
            <person name="Corre E."/>
            <person name="Pelletier E."/>
            <person name="Niang G."/>
            <person name="Scheremetjew M."/>
            <person name="Finn R."/>
            <person name="Kale V."/>
            <person name="Holt S."/>
            <person name="Cochrane G."/>
            <person name="Meng A."/>
            <person name="Brown T."/>
            <person name="Cohen L."/>
        </authorList>
    </citation>
    <scope>NUCLEOTIDE SEQUENCE</scope>
    <source>
        <strain evidence="2">CCMP3303</strain>
    </source>
</reference>
<evidence type="ECO:0000256" key="1">
    <source>
        <dbReference type="SAM" id="SignalP"/>
    </source>
</evidence>
<dbReference type="Gene3D" id="1.25.40.10">
    <property type="entry name" value="Tetratricopeptide repeat domain"/>
    <property type="match status" value="1"/>
</dbReference>
<dbReference type="AlphaFoldDB" id="A0A7S0B0R0"/>
<name>A0A7S0B0R0_9STRA</name>
<evidence type="ECO:0000313" key="2">
    <source>
        <dbReference type="EMBL" id="CAD8379347.1"/>
    </source>
</evidence>
<organism evidence="2">
    <name type="scientific">Minutocellus polymorphus</name>
    <dbReference type="NCBI Taxonomy" id="265543"/>
    <lineage>
        <taxon>Eukaryota</taxon>
        <taxon>Sar</taxon>
        <taxon>Stramenopiles</taxon>
        <taxon>Ochrophyta</taxon>
        <taxon>Bacillariophyta</taxon>
        <taxon>Mediophyceae</taxon>
        <taxon>Cymatosirophycidae</taxon>
        <taxon>Cymatosirales</taxon>
        <taxon>Cymatosiraceae</taxon>
        <taxon>Minutocellus</taxon>
    </lineage>
</organism>
<protein>
    <submittedName>
        <fullName evidence="2">Uncharacterized protein</fullName>
    </submittedName>
</protein>
<proteinExistence type="predicted"/>
<feature type="chain" id="PRO_5030642254" evidence="1">
    <location>
        <begin position="35"/>
        <end position="318"/>
    </location>
</feature>
<gene>
    <name evidence="2" type="ORF">MPOL1434_LOCUS10487</name>
</gene>